<proteinExistence type="predicted"/>
<comment type="caution">
    <text evidence="3">The sequence shown here is derived from an EMBL/GenBank/DDBJ whole genome shotgun (WGS) entry which is preliminary data.</text>
</comment>
<dbReference type="PANTHER" id="PTHR43539">
    <property type="entry name" value="FLAVIN-BINDING MONOOXYGENASE-LIKE PROTEIN (AFU_ORTHOLOGUE AFUA_4G09220)"/>
    <property type="match status" value="1"/>
</dbReference>
<dbReference type="Gene3D" id="3.50.50.60">
    <property type="entry name" value="FAD/NAD(P)-binding domain"/>
    <property type="match status" value="1"/>
</dbReference>
<dbReference type="GO" id="GO:0004497">
    <property type="term" value="F:monooxygenase activity"/>
    <property type="evidence" value="ECO:0007669"/>
    <property type="project" value="UniProtKB-KW"/>
</dbReference>
<dbReference type="AlphaFoldDB" id="A0A2A4HXT4"/>
<dbReference type="EMBL" id="NWVD01000005">
    <property type="protein sequence ID" value="PCG08495.1"/>
    <property type="molecule type" value="Genomic_DNA"/>
</dbReference>
<keyword evidence="3" id="KW-0503">Monooxygenase</keyword>
<keyword evidence="1" id="KW-0560">Oxidoreductase</keyword>
<dbReference type="InterPro" id="IPR036188">
    <property type="entry name" value="FAD/NAD-bd_sf"/>
</dbReference>
<dbReference type="InterPro" id="IPR038732">
    <property type="entry name" value="HpyO/CreE_NAD-binding"/>
</dbReference>
<organism evidence="3 4">
    <name type="scientific">Sphingomonas ginsenosidimutans</name>
    <dbReference type="NCBI Taxonomy" id="862134"/>
    <lineage>
        <taxon>Bacteria</taxon>
        <taxon>Pseudomonadati</taxon>
        <taxon>Pseudomonadota</taxon>
        <taxon>Alphaproteobacteria</taxon>
        <taxon>Sphingomonadales</taxon>
        <taxon>Sphingomonadaceae</taxon>
        <taxon>Sphingomonas</taxon>
    </lineage>
</organism>
<keyword evidence="4" id="KW-1185">Reference proteome</keyword>
<dbReference type="GO" id="GO:0050660">
    <property type="term" value="F:flavin adenine dinucleotide binding"/>
    <property type="evidence" value="ECO:0007669"/>
    <property type="project" value="TreeGrafter"/>
</dbReference>
<sequence>MTLTGLEARVARDLEWLDWGGADWTVPRGDDAYDVVIVGGGQSGLGAAFALIGERVNRLLVLDENPAGREGPWATYARMRTLRTPKHLTGIDMGIPSLTFRAWYEAQFGADAWDALGKIPRAMWMDYLRWYRRVLNLPVRNEAKVVAIDPAGTGLFRVRLADGEVLTARKVVLATGIQGGGEWHVPAFVGDALPPHLYAHTSAGIDYAALAGKRIGILGIGASAFDNANAALEAGVAEVHVFARREALPRVNPIRFMERVGMTPRYPALADADKYRAMRDFLMKNQPPTTDMFEAASAHPGFALHLGSPWLSVETAGEGARVTTPRGHFDFDFLVLSTGLLSDPALRPELGEVADRIARWADRYTPPPGQAHPLLDAHPYLGPAFELLPRRAEDAALLHGLFAFNYSALASIGLSAAALSGLKHALPRLAKGVADQLFRDDAGALVDAFIAYDEPEFAGQWPRGVAA</sequence>
<gene>
    <name evidence="3" type="ORF">COA17_12510</name>
</gene>
<evidence type="ECO:0000259" key="2">
    <source>
        <dbReference type="Pfam" id="PF13454"/>
    </source>
</evidence>
<evidence type="ECO:0000256" key="1">
    <source>
        <dbReference type="ARBA" id="ARBA00023002"/>
    </source>
</evidence>
<dbReference type="InterPro" id="IPR050982">
    <property type="entry name" value="Auxin_biosynth/cation_transpt"/>
</dbReference>
<protein>
    <submittedName>
        <fullName evidence="3">Monooxygenase</fullName>
    </submittedName>
</protein>
<dbReference type="PANTHER" id="PTHR43539:SF91">
    <property type="entry name" value="FAD-DEPENDENT URATE HYDROXYLASE"/>
    <property type="match status" value="1"/>
</dbReference>
<dbReference type="Pfam" id="PF13454">
    <property type="entry name" value="NAD_binding_9"/>
    <property type="match status" value="1"/>
</dbReference>
<dbReference type="RefSeq" id="WP_096612875.1">
    <property type="nucleotide sequence ID" value="NZ_NWVD01000005.1"/>
</dbReference>
<reference evidence="3 4" key="1">
    <citation type="submission" date="2017-09" db="EMBL/GenBank/DDBJ databases">
        <title>Sphingomonas ginsenosidimutans KACC 14949, whole genome shotgun sequence.</title>
        <authorList>
            <person name="Feng G."/>
            <person name="Zhu H."/>
        </authorList>
    </citation>
    <scope>NUCLEOTIDE SEQUENCE [LARGE SCALE GENOMIC DNA]</scope>
    <source>
        <strain evidence="3 4">KACC 14949</strain>
    </source>
</reference>
<evidence type="ECO:0000313" key="4">
    <source>
        <dbReference type="Proteomes" id="UP000218784"/>
    </source>
</evidence>
<name>A0A2A4HXT4_9SPHN</name>
<evidence type="ECO:0000313" key="3">
    <source>
        <dbReference type="EMBL" id="PCG08495.1"/>
    </source>
</evidence>
<feature type="domain" description="FAD-dependent urate hydroxylase HpyO/Asp monooxygenase CreE-like FAD/NAD(P)-binding" evidence="2">
    <location>
        <begin position="36"/>
        <end position="177"/>
    </location>
</feature>
<accession>A0A2A4HXT4</accession>
<dbReference type="Proteomes" id="UP000218784">
    <property type="component" value="Unassembled WGS sequence"/>
</dbReference>
<dbReference type="SUPFAM" id="SSF51905">
    <property type="entry name" value="FAD/NAD(P)-binding domain"/>
    <property type="match status" value="1"/>
</dbReference>